<accession>A0A7X1ZFF1</accession>
<dbReference type="PANTHER" id="PTHR38134:SF2">
    <property type="entry name" value="GALACTOKINASE"/>
    <property type="match status" value="1"/>
</dbReference>
<dbReference type="OrthoDB" id="503106at2"/>
<dbReference type="AlphaFoldDB" id="A0A7X1ZFF1"/>
<evidence type="ECO:0000313" key="2">
    <source>
        <dbReference type="Proteomes" id="UP000434582"/>
    </source>
</evidence>
<reference evidence="1 2" key="1">
    <citation type="submission" date="2019-10" db="EMBL/GenBank/DDBJ databases">
        <title>Draft whole-genome sequence of the purple nonsulfur photosynthetic bacterium Roseospira navarrensis DSM 15114.</title>
        <authorList>
            <person name="Kyndt J.A."/>
            <person name="Meyer T.E."/>
        </authorList>
    </citation>
    <scope>NUCLEOTIDE SEQUENCE [LARGE SCALE GENOMIC DNA]</scope>
    <source>
        <strain evidence="1 2">DSM 15114</strain>
    </source>
</reference>
<dbReference type="SUPFAM" id="SSF53756">
    <property type="entry name" value="UDP-Glycosyltransferase/glycogen phosphorylase"/>
    <property type="match status" value="1"/>
</dbReference>
<protein>
    <recommendedName>
        <fullName evidence="3">Glycosyltransferase</fullName>
    </recommendedName>
</protein>
<sequence length="366" mass="38721">MPAATPRLYVAITPHGYGHLSMTGAVLDALRARRPDVAVTVETTLPDSVVRARVPADATLVAETEDFGLVMRDATIFDAAASAARYRALHADWDGVVDRAARRMAAQAPDAVLSNVGYVALAAAARLGIPAVALGPFTWAHIVRAHCALGPDAPVLLETMTRAYASARAVLAATPGLPLDDLPNARPIGPVGQPVPARPDALRRELGVGPETRLAVVTFGGVASGISLESWPRESGWLWLVRGGVAPDHPDARDMAALPHWSFPEIVAASDAVVTKLGYGMAMECGLNQRPTVYWPRADGWIEEPYLRDWLARHAPLAAVPPERLRTGVILEDLEAVTRRPPPGPPPRATGADEAAAVLDDILSGG</sequence>
<dbReference type="Proteomes" id="UP000434582">
    <property type="component" value="Unassembled WGS sequence"/>
</dbReference>
<dbReference type="PANTHER" id="PTHR38134">
    <property type="entry name" value="SLR1395 PROTEIN"/>
    <property type="match status" value="1"/>
</dbReference>
<evidence type="ECO:0000313" key="1">
    <source>
        <dbReference type="EMBL" id="MQX37323.1"/>
    </source>
</evidence>
<organism evidence="1 2">
    <name type="scientific">Roseospira navarrensis</name>
    <dbReference type="NCBI Taxonomy" id="140058"/>
    <lineage>
        <taxon>Bacteria</taxon>
        <taxon>Pseudomonadati</taxon>
        <taxon>Pseudomonadota</taxon>
        <taxon>Alphaproteobacteria</taxon>
        <taxon>Rhodospirillales</taxon>
        <taxon>Rhodospirillaceae</taxon>
        <taxon>Roseospira</taxon>
    </lineage>
</organism>
<evidence type="ECO:0008006" key="3">
    <source>
        <dbReference type="Google" id="ProtNLM"/>
    </source>
</evidence>
<dbReference type="EMBL" id="WIVE01000039">
    <property type="protein sequence ID" value="MQX37323.1"/>
    <property type="molecule type" value="Genomic_DNA"/>
</dbReference>
<dbReference type="RefSeq" id="WP_153344688.1">
    <property type="nucleotide sequence ID" value="NZ_WIVE01000039.1"/>
</dbReference>
<name>A0A7X1ZFF1_9PROT</name>
<gene>
    <name evidence="1" type="ORF">GHC57_12415</name>
</gene>
<keyword evidence="2" id="KW-1185">Reference proteome</keyword>
<proteinExistence type="predicted"/>
<dbReference type="InterPro" id="IPR053205">
    <property type="entry name" value="GHMP_kinase_L-arabinokinase"/>
</dbReference>
<comment type="caution">
    <text evidence="1">The sequence shown here is derived from an EMBL/GenBank/DDBJ whole genome shotgun (WGS) entry which is preliminary data.</text>
</comment>